<dbReference type="PANTHER" id="PTHR17613">
    <property type="entry name" value="CEREBRAL PROTEIN-11-RELATED"/>
    <property type="match status" value="1"/>
</dbReference>
<evidence type="ECO:0000256" key="7">
    <source>
        <dbReference type="SAM" id="Coils"/>
    </source>
</evidence>
<dbReference type="PANTHER" id="PTHR17613:SF14">
    <property type="entry name" value="DEMENTIN, ISOFORM H"/>
    <property type="match status" value="1"/>
</dbReference>
<accession>A0A5E4LYB0</accession>
<dbReference type="GO" id="GO:0012505">
    <property type="term" value="C:endomembrane system"/>
    <property type="evidence" value="ECO:0007669"/>
    <property type="project" value="TreeGrafter"/>
</dbReference>
<organism evidence="10 11">
    <name type="scientific">Cinara cedri</name>
    <dbReference type="NCBI Taxonomy" id="506608"/>
    <lineage>
        <taxon>Eukaryota</taxon>
        <taxon>Metazoa</taxon>
        <taxon>Ecdysozoa</taxon>
        <taxon>Arthropoda</taxon>
        <taxon>Hexapoda</taxon>
        <taxon>Insecta</taxon>
        <taxon>Pterygota</taxon>
        <taxon>Neoptera</taxon>
        <taxon>Paraneoptera</taxon>
        <taxon>Hemiptera</taxon>
        <taxon>Sternorrhyncha</taxon>
        <taxon>Aphidomorpha</taxon>
        <taxon>Aphidoidea</taxon>
        <taxon>Aphididae</taxon>
        <taxon>Lachninae</taxon>
        <taxon>Cinara</taxon>
    </lineage>
</organism>
<dbReference type="OrthoDB" id="1323at2759"/>
<reference evidence="10 11" key="1">
    <citation type="submission" date="2019-08" db="EMBL/GenBank/DDBJ databases">
        <authorList>
            <person name="Alioto T."/>
            <person name="Alioto T."/>
            <person name="Gomez Garrido J."/>
        </authorList>
    </citation>
    <scope>NUCLEOTIDE SEQUENCE [LARGE SCALE GENOMIC DNA]</scope>
</reference>
<sequence>MRFNLFVGKLNQLDEYKTTSFFMDALTPDIRISKSGRSFSPVQNPMPKMANKPWNAATFSADEIAMSRCKSPVGSSCSTRVVRHERGGSADTGLIRPDNLSSYASSEEPNPSGNNEDDTEIFYSYGPYNNAELADDSDGTKKKVAMDHIRSKIGRTKESIRSEQTARDDNVNEYLKLASNADKQQLARIKSIFEKKNQKSSVTISQLQKKLEGYNKRLKDLETHGFTTSHHLKQPKEMLRDVGHGLRHVGGNIRDGISGLSGSVMSKPREFAHLIRNKFGSADNINSISRSSEVDLTEENSDQQSGRNHHGSATLPGGVGLHATGGPAVSRSEDGASECSSVTSESIPPRTGPGAPPPPASATTSLEPVWSELDHLRSKMEHIKQCVNKDIASLNHSLQEERFRTERLEEQINDLTELHQNEVENLKQTITDMEEKVQYQSEERLRDIHEMLEACQTKMSKMEHQQAQHQQYVTLEGLDNSNARALVVKLINVLLTVLQVVLLLVATFAGILMPFLRTRLRIITTTAVVAGLFIAVKQWPDSVSLSDYLIKHGKQALLSVK</sequence>
<evidence type="ECO:0000313" key="10">
    <source>
        <dbReference type="EMBL" id="VVC24627.1"/>
    </source>
</evidence>
<feature type="compositionally biased region" description="Polar residues" evidence="8">
    <location>
        <begin position="99"/>
        <end position="114"/>
    </location>
</feature>
<dbReference type="EMBL" id="CABPRJ010000004">
    <property type="protein sequence ID" value="VVC24627.1"/>
    <property type="molecule type" value="Genomic_DNA"/>
</dbReference>
<dbReference type="AlphaFoldDB" id="A0A5E4LYB0"/>
<gene>
    <name evidence="10" type="ORF">CINCED_3A023239</name>
</gene>
<name>A0A5E4LYB0_9HEMI</name>
<feature type="transmembrane region" description="Helical" evidence="9">
    <location>
        <begin position="490"/>
        <end position="513"/>
    </location>
</feature>
<dbReference type="Proteomes" id="UP000325440">
    <property type="component" value="Unassembled WGS sequence"/>
</dbReference>
<feature type="compositionally biased region" description="Pro residues" evidence="8">
    <location>
        <begin position="350"/>
        <end position="360"/>
    </location>
</feature>
<evidence type="ECO:0000256" key="2">
    <source>
        <dbReference type="ARBA" id="ARBA00008108"/>
    </source>
</evidence>
<feature type="region of interest" description="Disordered" evidence="8">
    <location>
        <begin position="72"/>
        <end position="121"/>
    </location>
</feature>
<keyword evidence="6 9" id="KW-0472">Membrane</keyword>
<protein>
    <submittedName>
        <fullName evidence="10">Testis-specific protein TEX28/transmembrane and coiled-coil domains protein</fullName>
    </submittedName>
</protein>
<dbReference type="InterPro" id="IPR019394">
    <property type="entry name" value="TEX28/TMCC"/>
</dbReference>
<evidence type="ECO:0000256" key="4">
    <source>
        <dbReference type="ARBA" id="ARBA00022989"/>
    </source>
</evidence>
<keyword evidence="4 9" id="KW-1133">Transmembrane helix</keyword>
<evidence type="ECO:0000256" key="3">
    <source>
        <dbReference type="ARBA" id="ARBA00022692"/>
    </source>
</evidence>
<keyword evidence="5 7" id="KW-0175">Coiled coil</keyword>
<evidence type="ECO:0000256" key="8">
    <source>
        <dbReference type="SAM" id="MobiDB-lite"/>
    </source>
</evidence>
<dbReference type="GO" id="GO:0016020">
    <property type="term" value="C:membrane"/>
    <property type="evidence" value="ECO:0007669"/>
    <property type="project" value="UniProtKB-SubCell"/>
</dbReference>
<feature type="coiled-coil region" evidence="7">
    <location>
        <begin position="391"/>
        <end position="443"/>
    </location>
</feature>
<evidence type="ECO:0000313" key="11">
    <source>
        <dbReference type="Proteomes" id="UP000325440"/>
    </source>
</evidence>
<proteinExistence type="inferred from homology"/>
<evidence type="ECO:0000256" key="9">
    <source>
        <dbReference type="SAM" id="Phobius"/>
    </source>
</evidence>
<feature type="region of interest" description="Disordered" evidence="8">
    <location>
        <begin position="292"/>
        <end position="365"/>
    </location>
</feature>
<dbReference type="Pfam" id="PF10267">
    <property type="entry name" value="Tmemb_cc2"/>
    <property type="match status" value="1"/>
</dbReference>
<evidence type="ECO:0000256" key="5">
    <source>
        <dbReference type="ARBA" id="ARBA00023054"/>
    </source>
</evidence>
<evidence type="ECO:0000256" key="1">
    <source>
        <dbReference type="ARBA" id="ARBA00004370"/>
    </source>
</evidence>
<keyword evidence="3 9" id="KW-0812">Transmembrane</keyword>
<comment type="similarity">
    <text evidence="2">Belongs to the TEX28 family.</text>
</comment>
<comment type="subcellular location">
    <subcellularLocation>
        <location evidence="1">Membrane</location>
    </subcellularLocation>
</comment>
<evidence type="ECO:0000256" key="6">
    <source>
        <dbReference type="ARBA" id="ARBA00023136"/>
    </source>
</evidence>
<keyword evidence="11" id="KW-1185">Reference proteome</keyword>